<dbReference type="EMBL" id="KZ820022">
    <property type="protein sequence ID" value="PWN49647.1"/>
    <property type="molecule type" value="Genomic_DNA"/>
</dbReference>
<evidence type="ECO:0000313" key="1">
    <source>
        <dbReference type="EMBL" id="PWN49647.1"/>
    </source>
</evidence>
<dbReference type="Proteomes" id="UP000245626">
    <property type="component" value="Unassembled WGS sequence"/>
</dbReference>
<organism evidence="1 2">
    <name type="scientific">Violaceomyces palustris</name>
    <dbReference type="NCBI Taxonomy" id="1673888"/>
    <lineage>
        <taxon>Eukaryota</taxon>
        <taxon>Fungi</taxon>
        <taxon>Dikarya</taxon>
        <taxon>Basidiomycota</taxon>
        <taxon>Ustilaginomycotina</taxon>
        <taxon>Ustilaginomycetes</taxon>
        <taxon>Violaceomycetales</taxon>
        <taxon>Violaceomycetaceae</taxon>
        <taxon>Violaceomyces</taxon>
    </lineage>
</organism>
<reference evidence="1 2" key="1">
    <citation type="journal article" date="2018" name="Mol. Biol. Evol.">
        <title>Broad Genomic Sampling Reveals a Smut Pathogenic Ancestry of the Fungal Clade Ustilaginomycotina.</title>
        <authorList>
            <person name="Kijpornyongpan T."/>
            <person name="Mondo S.J."/>
            <person name="Barry K."/>
            <person name="Sandor L."/>
            <person name="Lee J."/>
            <person name="Lipzen A."/>
            <person name="Pangilinan J."/>
            <person name="LaButti K."/>
            <person name="Hainaut M."/>
            <person name="Henrissat B."/>
            <person name="Grigoriev I.V."/>
            <person name="Spatafora J.W."/>
            <person name="Aime M.C."/>
        </authorList>
    </citation>
    <scope>NUCLEOTIDE SEQUENCE [LARGE SCALE GENOMIC DNA]</scope>
    <source>
        <strain evidence="1 2">SA 807</strain>
    </source>
</reference>
<keyword evidence="2" id="KW-1185">Reference proteome</keyword>
<proteinExistence type="predicted"/>
<sequence>MSDGPTDTVREDQSSSHSQERSTLPTSLPSSTTSTSHPTSESTTASSTQALLSTTTTTLSSRRPNGIKSLTSDHHHHQHPTFTSSQESSSRPHHHHFLARSWTTSVKPSTVSSSKVNVESTKSKNSDSNPSSSRPSTADNSGATSRATSPKITAVNATSSPYPTFPASQTGGAGGSGTSTPVFGIQTPSEHDPDTIKARDDRRKDQGTGLKRVLAPDQTGSMGTSEKRESSLFLDHDRTEEEKLSDGTSMAFDTMTEEEESLKKGIDEGLGIATTTELEDKLPDQDAGVGATGDGGGIGSALSFVRSVSHRQDLSGSIASLESLREGKASTGSVMSAGKGKERERAVIDPEKEGEPQMESRKLNTGEERRQGEEEREGEQVKVEDRYPERRYYVLSSAGKPIYISHLASSRVQRIARFKRRMESDDSRTRERSDSVSTTGDWSRSLTEEEAQDIERERRELQELEDEEEELATTQVGVMQALISIFADEDNDKIRHIETDGGRTRITFLLRAPLYLVCVSSWGEPINACRNHLEYLYLQILSIVSAGQLNRLFTRMPNFDLRRLLEGTERLLGNLLSKLQTDLSFPLGALHPLRMEKSLRDNLANALHPPGRDADGSEGERKRPKDLLYVMLLHKERIITLLRPRRHSVHPSDMHLLINTVYSNRELREPGSESWIPICLPRFAPQGFLHAYVSFLKSSREKGEDEGEGKEDDELVGGEVGGGKGQARTDDEDSQLPTSSSSSSNDDDEDDGSLGTDERESGNQGGERRKSHPKKRKEESHLSLVMVTGNREGFKELSEWSRTIVQTLRRTKLLSRLEDSIRLASHHYSADDLHIPGLRHFIYKSRTNVQITSPRYEPPYSDQSGYSNDRKRLTTLYQIVHDSISSPQPNSSSIFPTSLLGGSTNKEPWQQELLLYSEIKKLSSSSSSTNNNRSRDQKGFPPIPTPVKMQYLRTDKEAVLGWITQPFELYMTVNPWLPKTAIVAAANSVAAWVRKEEENLFLLNSPVF</sequence>
<protein>
    <submittedName>
        <fullName evidence="1">DUF254-domain-containing protein</fullName>
    </submittedName>
</protein>
<evidence type="ECO:0000313" key="2">
    <source>
        <dbReference type="Proteomes" id="UP000245626"/>
    </source>
</evidence>
<accession>A0ACD0NV53</accession>
<gene>
    <name evidence="1" type="ORF">IE53DRAFT_388105</name>
</gene>
<name>A0ACD0NV53_9BASI</name>